<keyword evidence="4" id="KW-1185">Reference proteome</keyword>
<dbReference type="PANTHER" id="PTHR48046">
    <property type="entry name" value="UDP-GLYCOSYLTRANSFERASE 72E1"/>
    <property type="match status" value="1"/>
</dbReference>
<keyword evidence="2 3" id="KW-0808">Transferase</keyword>
<dbReference type="CDD" id="cd03784">
    <property type="entry name" value="GT1_Gtf-like"/>
    <property type="match status" value="1"/>
</dbReference>
<name>A0A2U1PMC3_ARTAN</name>
<dbReference type="AlphaFoldDB" id="A0A2U1PMC3"/>
<dbReference type="Proteomes" id="UP000245207">
    <property type="component" value="Unassembled WGS sequence"/>
</dbReference>
<dbReference type="Gene3D" id="3.40.50.2000">
    <property type="entry name" value="Glycogen Phosphorylase B"/>
    <property type="match status" value="2"/>
</dbReference>
<evidence type="ECO:0000256" key="1">
    <source>
        <dbReference type="ARBA" id="ARBA00022676"/>
    </source>
</evidence>
<evidence type="ECO:0000313" key="3">
    <source>
        <dbReference type="EMBL" id="PWA86908.1"/>
    </source>
</evidence>
<accession>A0A2U1PMC3</accession>
<evidence type="ECO:0000256" key="2">
    <source>
        <dbReference type="ARBA" id="ARBA00022679"/>
    </source>
</evidence>
<dbReference type="InterPro" id="IPR002213">
    <property type="entry name" value="UDP_glucos_trans"/>
</dbReference>
<dbReference type="OrthoDB" id="5835829at2759"/>
<dbReference type="EMBL" id="PKPP01000967">
    <property type="protein sequence ID" value="PWA86908.1"/>
    <property type="molecule type" value="Genomic_DNA"/>
</dbReference>
<dbReference type="GO" id="GO:0008194">
    <property type="term" value="F:UDP-glycosyltransferase activity"/>
    <property type="evidence" value="ECO:0007669"/>
    <property type="project" value="InterPro"/>
</dbReference>
<dbReference type="SUPFAM" id="SSF53756">
    <property type="entry name" value="UDP-Glycosyltransferase/glycogen phosphorylase"/>
    <property type="match status" value="1"/>
</dbReference>
<dbReference type="Pfam" id="PF00201">
    <property type="entry name" value="UDPGT"/>
    <property type="match status" value="1"/>
</dbReference>
<dbReference type="FunFam" id="3.40.50.2000:FF:000054">
    <property type="entry name" value="Glycosyltransferase"/>
    <property type="match status" value="1"/>
</dbReference>
<comment type="caution">
    <text evidence="3">The sequence shown here is derived from an EMBL/GenBank/DDBJ whole genome shotgun (WGS) entry which is preliminary data.</text>
</comment>
<gene>
    <name evidence="3" type="ORF">CTI12_AA134270</name>
</gene>
<proteinExistence type="predicted"/>
<sequence length="415" mass="46347">MGHLIPMVEFAKRLVTNNNLSVTFIITNDGPLAKSQLAFLDSLPNAINYLLLPPVDFQDLPEDVKIETRICLMIHEAFSTISIDKKIVALFVDLFGTDAFDVAIAFGVPKYVFFPASAMTLSLLLHLPTLDQMVSCEYKDLPDPINIPGCMPIHGKDFLDPLQDRKNDAYKLTLHNSKRYMLADGIVINSFKELEGGAIEALQEEQAGKPPVYPVGPLIQAVLVNSSMDVNGSSCLRWLDDQPRGKDSNGWLKPPNDQKADAAYFNSNGHNDTFDFLPDGFIERTKYYGLVGSGSHVGTTSPNLEPWSTGGFLTHCGWNSVLDTVVQGVPMIVWPFYAEQKMNALMLTEGLKVSLRAKFNRNGIVDRLEIARVKLLKVYWGEKKENGHKFGYKSLKKQLQMYFAKMGVLQKCYIS</sequence>
<dbReference type="PANTHER" id="PTHR48046:SF6">
    <property type="entry name" value="GLYCOSYLTRANSFERASE"/>
    <property type="match status" value="1"/>
</dbReference>
<organism evidence="3 4">
    <name type="scientific">Artemisia annua</name>
    <name type="common">Sweet wormwood</name>
    <dbReference type="NCBI Taxonomy" id="35608"/>
    <lineage>
        <taxon>Eukaryota</taxon>
        <taxon>Viridiplantae</taxon>
        <taxon>Streptophyta</taxon>
        <taxon>Embryophyta</taxon>
        <taxon>Tracheophyta</taxon>
        <taxon>Spermatophyta</taxon>
        <taxon>Magnoliopsida</taxon>
        <taxon>eudicotyledons</taxon>
        <taxon>Gunneridae</taxon>
        <taxon>Pentapetalae</taxon>
        <taxon>asterids</taxon>
        <taxon>campanulids</taxon>
        <taxon>Asterales</taxon>
        <taxon>Asteraceae</taxon>
        <taxon>Asteroideae</taxon>
        <taxon>Anthemideae</taxon>
        <taxon>Artemisiinae</taxon>
        <taxon>Artemisia</taxon>
    </lineage>
</organism>
<evidence type="ECO:0000313" key="4">
    <source>
        <dbReference type="Proteomes" id="UP000245207"/>
    </source>
</evidence>
<protein>
    <submittedName>
        <fullName evidence="3">UDP-glucuronosyl/UDP-glucosyltransferase</fullName>
    </submittedName>
</protein>
<keyword evidence="1" id="KW-0328">Glycosyltransferase</keyword>
<dbReference type="STRING" id="35608.A0A2U1PMC3"/>
<reference evidence="3 4" key="1">
    <citation type="journal article" date="2018" name="Mol. Plant">
        <title>The genome of Artemisia annua provides insight into the evolution of Asteraceae family and artemisinin biosynthesis.</title>
        <authorList>
            <person name="Shen Q."/>
            <person name="Zhang L."/>
            <person name="Liao Z."/>
            <person name="Wang S."/>
            <person name="Yan T."/>
            <person name="Shi P."/>
            <person name="Liu M."/>
            <person name="Fu X."/>
            <person name="Pan Q."/>
            <person name="Wang Y."/>
            <person name="Lv Z."/>
            <person name="Lu X."/>
            <person name="Zhang F."/>
            <person name="Jiang W."/>
            <person name="Ma Y."/>
            <person name="Chen M."/>
            <person name="Hao X."/>
            <person name="Li L."/>
            <person name="Tang Y."/>
            <person name="Lv G."/>
            <person name="Zhou Y."/>
            <person name="Sun X."/>
            <person name="Brodelius P.E."/>
            <person name="Rose J.K.C."/>
            <person name="Tang K."/>
        </authorList>
    </citation>
    <scope>NUCLEOTIDE SEQUENCE [LARGE SCALE GENOMIC DNA]</scope>
    <source>
        <strain evidence="4">cv. Huhao1</strain>
        <tissue evidence="3">Leaf</tissue>
    </source>
</reference>